<feature type="compositionally biased region" description="Basic residues" evidence="1">
    <location>
        <begin position="17"/>
        <end position="27"/>
    </location>
</feature>
<sequence length="542" mass="60910">MAASGCRPRCSPAPGRRPPRPRCRRSARSPVSPPEGSRPHDHGTPLRLRHQRLRQPPPRRGPGRHRRPRLRRCRADPRPSAPGPVRARTRRPHSRVGAQTRRSRARRRRRDRGPLRPGSLAQARADARLRRRPRPPRRLPRTRRAGRRRPRRRGRLVLVRHAARRHLGGGGLAAAHRRHRPGAGGRRTAPRALRVRARARHVRRHPRRRRRAAPSARRPARAVRDHRPRAHRVQRGRVDRRLRPRRRPAARQRAGGRHAARDARTPGVRGRRDRPARRPRRAARGRVPRARRRRTAPARARRAHRRGPRARGAAQGGGGPMTTPAAAARLAELVTRVTEHPNQLPTLFPAVARLVGRGPTDPADRDGLLTLRVEDDARVTLLAAAAGSGRLDTNQLAALLTELYEEGDGDERRAVLRALDRLDAVDPRVGRRLVEDALRSNDPRLIAAAMGRFAARHLGADAWRHGVLKCLFVGVPLAAVTDWADRVDSELVRMTADFTAEREAAGRTVPEDARRILAAPRPDPGPEPSEDPEHPQAREGER</sequence>
<feature type="compositionally biased region" description="Basic residues" evidence="1">
    <location>
        <begin position="61"/>
        <end position="72"/>
    </location>
</feature>
<feature type="compositionally biased region" description="Low complexity" evidence="1">
    <location>
        <begin position="1"/>
        <end position="14"/>
    </location>
</feature>
<evidence type="ECO:0000256" key="1">
    <source>
        <dbReference type="SAM" id="MobiDB-lite"/>
    </source>
</evidence>
<accession>A0A4R4TQ16</accession>
<organism evidence="2 3">
    <name type="scientific">Streptomyces hainanensis</name>
    <dbReference type="NCBI Taxonomy" id="402648"/>
    <lineage>
        <taxon>Bacteria</taxon>
        <taxon>Bacillati</taxon>
        <taxon>Actinomycetota</taxon>
        <taxon>Actinomycetes</taxon>
        <taxon>Kitasatosporales</taxon>
        <taxon>Streptomycetaceae</taxon>
        <taxon>Streptomyces</taxon>
    </lineage>
</organism>
<dbReference type="NCBIfam" id="NF035938">
    <property type="entry name" value="EboA_domain"/>
    <property type="match status" value="1"/>
</dbReference>
<evidence type="ECO:0000313" key="3">
    <source>
        <dbReference type="Proteomes" id="UP000295345"/>
    </source>
</evidence>
<evidence type="ECO:0000313" key="2">
    <source>
        <dbReference type="EMBL" id="TDC80348.1"/>
    </source>
</evidence>
<feature type="region of interest" description="Disordered" evidence="1">
    <location>
        <begin position="1"/>
        <end position="323"/>
    </location>
</feature>
<keyword evidence="3" id="KW-1185">Reference proteome</keyword>
<feature type="compositionally biased region" description="Basic and acidic residues" evidence="1">
    <location>
        <begin position="502"/>
        <end position="515"/>
    </location>
</feature>
<dbReference type="Proteomes" id="UP000295345">
    <property type="component" value="Unassembled WGS sequence"/>
</dbReference>
<dbReference type="EMBL" id="SMKI01000003">
    <property type="protein sequence ID" value="TDC80348.1"/>
    <property type="molecule type" value="Genomic_DNA"/>
</dbReference>
<feature type="compositionally biased region" description="Basic residues" evidence="1">
    <location>
        <begin position="129"/>
        <end position="155"/>
    </location>
</feature>
<feature type="compositionally biased region" description="Basic residues" evidence="1">
    <location>
        <begin position="242"/>
        <end position="258"/>
    </location>
</feature>
<comment type="caution">
    <text evidence="2">The sequence shown here is derived from an EMBL/GenBank/DDBJ whole genome shotgun (WGS) entry which is preliminary data.</text>
</comment>
<dbReference type="AlphaFoldDB" id="A0A4R4TQ16"/>
<gene>
    <name evidence="2" type="ORF">E1283_00650</name>
</gene>
<name>A0A4R4TQ16_9ACTN</name>
<feature type="compositionally biased region" description="Basic residues" evidence="1">
    <location>
        <begin position="269"/>
        <end position="309"/>
    </location>
</feature>
<feature type="compositionally biased region" description="Basic residues" evidence="1">
    <location>
        <begin position="193"/>
        <end position="235"/>
    </location>
</feature>
<feature type="region of interest" description="Disordered" evidence="1">
    <location>
        <begin position="502"/>
        <end position="542"/>
    </location>
</feature>
<feature type="compositionally biased region" description="Basic and acidic residues" evidence="1">
    <location>
        <begin position="531"/>
        <end position="542"/>
    </location>
</feature>
<protein>
    <submittedName>
        <fullName evidence="2">Uncharacterized protein</fullName>
    </submittedName>
</protein>
<dbReference type="OrthoDB" id="4328496at2"/>
<feature type="compositionally biased region" description="Basic residues" evidence="1">
    <location>
        <begin position="101"/>
        <end position="111"/>
    </location>
</feature>
<proteinExistence type="predicted"/>
<dbReference type="InterPro" id="IPR047715">
    <property type="entry name" value="EboA_dom"/>
</dbReference>
<reference evidence="2 3" key="1">
    <citation type="submission" date="2019-03" db="EMBL/GenBank/DDBJ databases">
        <title>Draft genome sequences of novel Actinobacteria.</title>
        <authorList>
            <person name="Sahin N."/>
            <person name="Ay H."/>
            <person name="Saygin H."/>
        </authorList>
    </citation>
    <scope>NUCLEOTIDE SEQUENCE [LARGE SCALE GENOMIC DNA]</scope>
    <source>
        <strain evidence="2 3">DSM 41900</strain>
    </source>
</reference>